<sequence length="126" mass="14660">MVERTGTRALKFVFADLIGDFFYFPVWWYTRGLAKMALAAFKRVAGIWTSLGVGVWTRNLFVPMFGQVDIPGRVISFFVRLFQIIFRTVWFVLAVVFQIVWLLVWAAIPAFIVLMILISFVNLFRI</sequence>
<gene>
    <name evidence="2" type="ORF">A3D72_03780</name>
</gene>
<organism evidence="2 3">
    <name type="scientific">Candidatus Uhrbacteria bacterium RIFCSPHIGHO2_02_FULL_57_19</name>
    <dbReference type="NCBI Taxonomy" id="1802391"/>
    <lineage>
        <taxon>Bacteria</taxon>
        <taxon>Candidatus Uhriibacteriota</taxon>
    </lineage>
</organism>
<protein>
    <submittedName>
        <fullName evidence="2">Uncharacterized protein</fullName>
    </submittedName>
</protein>
<proteinExistence type="predicted"/>
<feature type="transmembrane region" description="Helical" evidence="1">
    <location>
        <begin position="36"/>
        <end position="56"/>
    </location>
</feature>
<evidence type="ECO:0000313" key="2">
    <source>
        <dbReference type="EMBL" id="OGL72629.1"/>
    </source>
</evidence>
<name>A0A1F7U2X7_9BACT</name>
<dbReference type="Proteomes" id="UP000176303">
    <property type="component" value="Unassembled WGS sequence"/>
</dbReference>
<accession>A0A1F7U2X7</accession>
<keyword evidence="1" id="KW-1133">Transmembrane helix</keyword>
<feature type="transmembrane region" description="Helical" evidence="1">
    <location>
        <begin position="103"/>
        <end position="124"/>
    </location>
</feature>
<reference evidence="2 3" key="1">
    <citation type="journal article" date="2016" name="Nat. Commun.">
        <title>Thousands of microbial genomes shed light on interconnected biogeochemical processes in an aquifer system.</title>
        <authorList>
            <person name="Anantharaman K."/>
            <person name="Brown C.T."/>
            <person name="Hug L.A."/>
            <person name="Sharon I."/>
            <person name="Castelle C.J."/>
            <person name="Probst A.J."/>
            <person name="Thomas B.C."/>
            <person name="Singh A."/>
            <person name="Wilkins M.J."/>
            <person name="Karaoz U."/>
            <person name="Brodie E.L."/>
            <person name="Williams K.H."/>
            <person name="Hubbard S.S."/>
            <person name="Banfield J.F."/>
        </authorList>
    </citation>
    <scope>NUCLEOTIDE SEQUENCE [LARGE SCALE GENOMIC DNA]</scope>
</reference>
<evidence type="ECO:0000256" key="1">
    <source>
        <dbReference type="SAM" id="Phobius"/>
    </source>
</evidence>
<dbReference type="STRING" id="1802391.A3D72_03780"/>
<feature type="transmembrane region" description="Helical" evidence="1">
    <location>
        <begin position="12"/>
        <end position="30"/>
    </location>
</feature>
<keyword evidence="1" id="KW-0812">Transmembrane</keyword>
<feature type="transmembrane region" description="Helical" evidence="1">
    <location>
        <begin position="77"/>
        <end position="97"/>
    </location>
</feature>
<dbReference type="EMBL" id="MGDZ01000056">
    <property type="protein sequence ID" value="OGL72629.1"/>
    <property type="molecule type" value="Genomic_DNA"/>
</dbReference>
<comment type="caution">
    <text evidence="2">The sequence shown here is derived from an EMBL/GenBank/DDBJ whole genome shotgun (WGS) entry which is preliminary data.</text>
</comment>
<evidence type="ECO:0000313" key="3">
    <source>
        <dbReference type="Proteomes" id="UP000176303"/>
    </source>
</evidence>
<dbReference type="AlphaFoldDB" id="A0A1F7U2X7"/>
<keyword evidence="1" id="KW-0472">Membrane</keyword>